<organism evidence="2 3">
    <name type="scientific">Armillaria novae-zelandiae</name>
    <dbReference type="NCBI Taxonomy" id="153914"/>
    <lineage>
        <taxon>Eukaryota</taxon>
        <taxon>Fungi</taxon>
        <taxon>Dikarya</taxon>
        <taxon>Basidiomycota</taxon>
        <taxon>Agaricomycotina</taxon>
        <taxon>Agaricomycetes</taxon>
        <taxon>Agaricomycetidae</taxon>
        <taxon>Agaricales</taxon>
        <taxon>Marasmiineae</taxon>
        <taxon>Physalacriaceae</taxon>
        <taxon>Armillaria</taxon>
    </lineage>
</organism>
<feature type="region of interest" description="Disordered" evidence="1">
    <location>
        <begin position="477"/>
        <end position="517"/>
    </location>
</feature>
<keyword evidence="3" id="KW-1185">Reference proteome</keyword>
<reference evidence="2" key="1">
    <citation type="submission" date="2023-06" db="EMBL/GenBank/DDBJ databases">
        <authorList>
            <consortium name="Lawrence Berkeley National Laboratory"/>
            <person name="Ahrendt S."/>
            <person name="Sahu N."/>
            <person name="Indic B."/>
            <person name="Wong-Bajracharya J."/>
            <person name="Merenyi Z."/>
            <person name="Ke H.-M."/>
            <person name="Monk M."/>
            <person name="Kocsube S."/>
            <person name="Drula E."/>
            <person name="Lipzen A."/>
            <person name="Balint B."/>
            <person name="Henrissat B."/>
            <person name="Andreopoulos B."/>
            <person name="Martin F.M."/>
            <person name="Harder C.B."/>
            <person name="Rigling D."/>
            <person name="Ford K.L."/>
            <person name="Foster G.D."/>
            <person name="Pangilinan J."/>
            <person name="Papanicolaou A."/>
            <person name="Barry K."/>
            <person name="LaButti K."/>
            <person name="Viragh M."/>
            <person name="Koriabine M."/>
            <person name="Yan M."/>
            <person name="Riley R."/>
            <person name="Champramary S."/>
            <person name="Plett K.L."/>
            <person name="Tsai I.J."/>
            <person name="Slot J."/>
            <person name="Sipos G."/>
            <person name="Plett J."/>
            <person name="Nagy L.G."/>
            <person name="Grigoriev I.V."/>
        </authorList>
    </citation>
    <scope>NUCLEOTIDE SEQUENCE</scope>
    <source>
        <strain evidence="2">ICMP 16352</strain>
    </source>
</reference>
<evidence type="ECO:0000256" key="1">
    <source>
        <dbReference type="SAM" id="MobiDB-lite"/>
    </source>
</evidence>
<dbReference type="Pfam" id="PF20414">
    <property type="entry name" value="DUF6698"/>
    <property type="match status" value="1"/>
</dbReference>
<name>A0AA39NT46_9AGAR</name>
<dbReference type="Proteomes" id="UP001175227">
    <property type="component" value="Unassembled WGS sequence"/>
</dbReference>
<comment type="caution">
    <text evidence="2">The sequence shown here is derived from an EMBL/GenBank/DDBJ whole genome shotgun (WGS) entry which is preliminary data.</text>
</comment>
<sequence>MEEQQPSSSTQDLLIPSPNTTLAPAELTAAQILDYFRTSDGLLDSPRLLKSYQALNKTLRSTQLQVNELIEKNRLLEMSMPSCSKKGHDNSLMPEQTSNIRHFAHHCVTTIHPWADDAEIFQARESVDNTLILSPERYESPESEEQGLYAEVYAMLKEEHHFFFKRNYSPAVKKFIRSASDGRSACVSHVKHEAFYTIFGGLLPPSAAVKGFDPFSDPVCQQLLGFDAQKKVYSTLPPIFWPNTIKDNNRYLFRSEILMNILLAIFFGATSINERKVIKKKPTNAVLWNLERITPGAIAFAAIIARYVLSGDECFDKRGGRSLIPYAVDFKFYKMTIIKNLNKTHMMETVAAFNCCLFEGRGSNHGDQSHSNEYEIIDIGDVFTDSSGSDDDPFDVQVVDETIACNSEPASAATADVAVDELASSIAGVTLDTAALRETDPMATGPENRSEIDVMETDRMAPSEGSKRRGLGRCCQVTPVAPQPQAPPAHRNTRTTRRTQVQVQNDDICEEDDIYGS</sequence>
<dbReference type="EMBL" id="JAUEPR010000051">
    <property type="protein sequence ID" value="KAK0471348.1"/>
    <property type="molecule type" value="Genomic_DNA"/>
</dbReference>
<accession>A0AA39NT46</accession>
<dbReference type="InterPro" id="IPR046521">
    <property type="entry name" value="DUF6698"/>
</dbReference>
<evidence type="ECO:0000313" key="2">
    <source>
        <dbReference type="EMBL" id="KAK0471348.1"/>
    </source>
</evidence>
<evidence type="ECO:0000313" key="3">
    <source>
        <dbReference type="Proteomes" id="UP001175227"/>
    </source>
</evidence>
<proteinExistence type="predicted"/>
<gene>
    <name evidence="2" type="ORF">IW261DRAFT_1425162</name>
</gene>
<protein>
    <submittedName>
        <fullName evidence="2">Uncharacterized protein</fullName>
    </submittedName>
</protein>
<feature type="compositionally biased region" description="Acidic residues" evidence="1">
    <location>
        <begin position="507"/>
        <end position="517"/>
    </location>
</feature>
<dbReference type="AlphaFoldDB" id="A0AA39NT46"/>